<feature type="compositionally biased region" description="Polar residues" evidence="1">
    <location>
        <begin position="1"/>
        <end position="13"/>
    </location>
</feature>
<dbReference type="PANTHER" id="PTHR42912:SF83">
    <property type="entry name" value="METHYLTRANSFERASE TYPE 11 DOMAIN-CONTAINING PROTEIN"/>
    <property type="match status" value="1"/>
</dbReference>
<accession>A0A168MLY7</accession>
<dbReference type="Proteomes" id="UP000078561">
    <property type="component" value="Unassembled WGS sequence"/>
</dbReference>
<evidence type="ECO:0000256" key="2">
    <source>
        <dbReference type="SAM" id="Phobius"/>
    </source>
</evidence>
<proteinExistence type="predicted"/>
<dbReference type="PANTHER" id="PTHR42912">
    <property type="entry name" value="METHYLTRANSFERASE"/>
    <property type="match status" value="1"/>
</dbReference>
<dbReference type="InterPro" id="IPR050508">
    <property type="entry name" value="Methyltransf_Superfamily"/>
</dbReference>
<feature type="compositionally biased region" description="Low complexity" evidence="1">
    <location>
        <begin position="27"/>
        <end position="38"/>
    </location>
</feature>
<dbReference type="SUPFAM" id="SSF53335">
    <property type="entry name" value="S-adenosyl-L-methionine-dependent methyltransferases"/>
    <property type="match status" value="1"/>
</dbReference>
<dbReference type="OMA" id="IKTHASG"/>
<feature type="transmembrane region" description="Helical" evidence="2">
    <location>
        <begin position="46"/>
        <end position="65"/>
    </location>
</feature>
<sequence length="329" mass="37152">MVKKQNITFQPTQRLKYKPIPNASNHRTSPPTATTTTAKRPRLAPILLGGAFLYVTATYVSMIVFKSKQDTTLDQSQQQQPSDQSSPSDALTTKKADGTIVMQQVTPKNFDTRTIWGQVADRYDDEIGWDEKVMGIGLLRRWLVGQATGDVLEVSTGTGRNFDYYKPTQVESLTLTDDHPAMLKSAETKFTKHHQSRFHDAFKATFTPANVEALDENGFDTVVDTFGLCSCGDPAAALVSMAEACKSDESRILLLEHGRSHYDWLNRLLDTNVDQHVKKWGCWWNRNIMDLFEEDRVKEKLEIVSVSRWHFGTTCYVVAKPKKTPDEAK</sequence>
<dbReference type="GO" id="GO:0008168">
    <property type="term" value="F:methyltransferase activity"/>
    <property type="evidence" value="ECO:0007669"/>
    <property type="project" value="TreeGrafter"/>
</dbReference>
<dbReference type="AlphaFoldDB" id="A0A168MLY7"/>
<feature type="region of interest" description="Disordered" evidence="1">
    <location>
        <begin position="1"/>
        <end position="38"/>
    </location>
</feature>
<dbReference type="STRING" id="4829.A0A168MLY7"/>
<evidence type="ECO:0000313" key="3">
    <source>
        <dbReference type="EMBL" id="SAL98789.1"/>
    </source>
</evidence>
<feature type="region of interest" description="Disordered" evidence="1">
    <location>
        <begin position="74"/>
        <end position="98"/>
    </location>
</feature>
<feature type="compositionally biased region" description="Low complexity" evidence="1">
    <location>
        <begin position="74"/>
        <end position="89"/>
    </location>
</feature>
<keyword evidence="4" id="KW-1185">Reference proteome</keyword>
<keyword evidence="2" id="KW-1133">Transmembrane helix</keyword>
<evidence type="ECO:0000256" key="1">
    <source>
        <dbReference type="SAM" id="MobiDB-lite"/>
    </source>
</evidence>
<dbReference type="InParanoid" id="A0A168MLY7"/>
<name>A0A168MLY7_ABSGL</name>
<evidence type="ECO:0000313" key="4">
    <source>
        <dbReference type="Proteomes" id="UP000078561"/>
    </source>
</evidence>
<gene>
    <name evidence="3" type="primary">ABSGL_04354.1 scaffold 5409</name>
</gene>
<dbReference type="Pfam" id="PF13489">
    <property type="entry name" value="Methyltransf_23"/>
    <property type="match status" value="1"/>
</dbReference>
<keyword evidence="2" id="KW-0812">Transmembrane</keyword>
<dbReference type="InterPro" id="IPR029063">
    <property type="entry name" value="SAM-dependent_MTases_sf"/>
</dbReference>
<dbReference type="OrthoDB" id="416496at2759"/>
<dbReference type="Gene3D" id="3.40.50.150">
    <property type="entry name" value="Vaccinia Virus protein VP39"/>
    <property type="match status" value="1"/>
</dbReference>
<protein>
    <recommendedName>
        <fullName evidence="5">Methyltransferase type 11 domain-containing protein</fullName>
    </recommendedName>
</protein>
<evidence type="ECO:0008006" key="5">
    <source>
        <dbReference type="Google" id="ProtNLM"/>
    </source>
</evidence>
<dbReference type="EMBL" id="LT552359">
    <property type="protein sequence ID" value="SAL98789.1"/>
    <property type="molecule type" value="Genomic_DNA"/>
</dbReference>
<organism evidence="3">
    <name type="scientific">Absidia glauca</name>
    <name type="common">Pin mould</name>
    <dbReference type="NCBI Taxonomy" id="4829"/>
    <lineage>
        <taxon>Eukaryota</taxon>
        <taxon>Fungi</taxon>
        <taxon>Fungi incertae sedis</taxon>
        <taxon>Mucoromycota</taxon>
        <taxon>Mucoromycotina</taxon>
        <taxon>Mucoromycetes</taxon>
        <taxon>Mucorales</taxon>
        <taxon>Cunninghamellaceae</taxon>
        <taxon>Absidia</taxon>
    </lineage>
</organism>
<reference evidence="3" key="1">
    <citation type="submission" date="2016-04" db="EMBL/GenBank/DDBJ databases">
        <authorList>
            <person name="Evans L.H."/>
            <person name="Alamgir A."/>
            <person name="Owens N."/>
            <person name="Weber N.D."/>
            <person name="Virtaneva K."/>
            <person name="Barbian K."/>
            <person name="Babar A."/>
            <person name="Rosenke K."/>
        </authorList>
    </citation>
    <scope>NUCLEOTIDE SEQUENCE [LARGE SCALE GENOMIC DNA]</scope>
    <source>
        <strain evidence="3">CBS 101.48</strain>
    </source>
</reference>
<keyword evidence="2" id="KW-0472">Membrane</keyword>